<evidence type="ECO:0000256" key="1">
    <source>
        <dbReference type="SAM" id="Phobius"/>
    </source>
</evidence>
<name>A0ABW0JFR6_9BURK</name>
<comment type="caution">
    <text evidence="2">The sequence shown here is derived from an EMBL/GenBank/DDBJ whole genome shotgun (WGS) entry which is preliminary data.</text>
</comment>
<feature type="transmembrane region" description="Helical" evidence="1">
    <location>
        <begin position="88"/>
        <end position="107"/>
    </location>
</feature>
<dbReference type="RefSeq" id="WP_377715484.1">
    <property type="nucleotide sequence ID" value="NZ_JBHSMP010000042.1"/>
</dbReference>
<keyword evidence="3" id="KW-1185">Reference proteome</keyword>
<keyword evidence="1" id="KW-1133">Transmembrane helix</keyword>
<proteinExistence type="predicted"/>
<reference evidence="3" key="1">
    <citation type="journal article" date="2019" name="Int. J. Syst. Evol. Microbiol.">
        <title>The Global Catalogue of Microorganisms (GCM) 10K type strain sequencing project: providing services to taxonomists for standard genome sequencing and annotation.</title>
        <authorList>
            <consortium name="The Broad Institute Genomics Platform"/>
            <consortium name="The Broad Institute Genome Sequencing Center for Infectious Disease"/>
            <person name="Wu L."/>
            <person name="Ma J."/>
        </authorList>
    </citation>
    <scope>NUCLEOTIDE SEQUENCE [LARGE SCALE GENOMIC DNA]</scope>
    <source>
        <strain evidence="3">CCUG 56042</strain>
    </source>
</reference>
<organism evidence="2 3">
    <name type="scientific">Paraburkholderia denitrificans</name>
    <dbReference type="NCBI Taxonomy" id="694025"/>
    <lineage>
        <taxon>Bacteria</taxon>
        <taxon>Pseudomonadati</taxon>
        <taxon>Pseudomonadota</taxon>
        <taxon>Betaproteobacteria</taxon>
        <taxon>Burkholderiales</taxon>
        <taxon>Burkholderiaceae</taxon>
        <taxon>Paraburkholderia</taxon>
    </lineage>
</organism>
<evidence type="ECO:0000313" key="3">
    <source>
        <dbReference type="Proteomes" id="UP001596103"/>
    </source>
</evidence>
<keyword evidence="1" id="KW-0812">Transmembrane</keyword>
<sequence>MVGSISEDAVDLRIVHDFTRGNGTRFQGCLVEHEAGSSLVGSFKASAYSRVVMAMFMALVGCMFFGGLIGGLHLAFTQTSSLAGALKFAVLLLLWLAVVCLMGWLVVWNASPARKDVVAISAAVQHALQQDERVT</sequence>
<accession>A0ABW0JFR6</accession>
<feature type="transmembrane region" description="Helical" evidence="1">
    <location>
        <begin position="51"/>
        <end position="76"/>
    </location>
</feature>
<dbReference type="Proteomes" id="UP001596103">
    <property type="component" value="Unassembled WGS sequence"/>
</dbReference>
<gene>
    <name evidence="2" type="ORF">ACFPTO_24245</name>
</gene>
<evidence type="ECO:0000313" key="2">
    <source>
        <dbReference type="EMBL" id="MFC5431878.1"/>
    </source>
</evidence>
<evidence type="ECO:0008006" key="4">
    <source>
        <dbReference type="Google" id="ProtNLM"/>
    </source>
</evidence>
<protein>
    <recommendedName>
        <fullName evidence="4">Phage holin family protein</fullName>
    </recommendedName>
</protein>
<dbReference type="EMBL" id="JBHSMP010000042">
    <property type="protein sequence ID" value="MFC5431878.1"/>
    <property type="molecule type" value="Genomic_DNA"/>
</dbReference>
<keyword evidence="1" id="KW-0472">Membrane</keyword>